<evidence type="ECO:0000256" key="1">
    <source>
        <dbReference type="SAM" id="MobiDB-lite"/>
    </source>
</evidence>
<protein>
    <submittedName>
        <fullName evidence="3">Uncharacterized protein</fullName>
    </submittedName>
</protein>
<feature type="compositionally biased region" description="Basic and acidic residues" evidence="1">
    <location>
        <begin position="8"/>
        <end position="21"/>
    </location>
</feature>
<proteinExistence type="predicted"/>
<keyword evidence="2" id="KW-0472">Membrane</keyword>
<dbReference type="AlphaFoldDB" id="A0A819TES8"/>
<sequence length="559" mass="64929">MIYIETEQNPRSDQGRTERYKPPLPLHSKVDNDGKQLDKQSNFDAMLTIPSREKSQKLSNKRRGEKSAWNKRRRCCCCFCHPLCCVLLVFGVILLAALLSALILGILSMKSSSASTTSTTIFVPEVAYGSTNQCIDLGAILRNLEYCVAFATESTWKDKLSVYGFEEYVVDYAEQSTTNEDCWNRVKRKVPARRTVARFSFALLLLWLCHQRVVKLGFIQMTHHGFALSDNVATTYSSIHYDPLKANLGLIFFRHLIHDNDSHEHVNDENLCSLIHFFIQQATLNKRPVQFSTGIFILYDSTGRFFPRLMMAKNAQIHSDEHRSGYMLRLKHFALDAILSIRERFLGRRYSNALPFIYLRGDESSHFHERGTKYERRHVYPAYGADIRHGCLPNHFGHILFGQLKSLSESVDPHYRGDRIYMKPEAYGLQQFPHYIAHAGHYIRSKLQLILCQWADSWNLKFCLRTAAFHEWTDRIWIKRWEHILSTMSHVERRPLRDQASLHGIQEMYRQTLQFPTQPDVEKFRTELEHHYGSDVSARKGNEIILTTEELLNSQATCD</sequence>
<evidence type="ECO:0000256" key="2">
    <source>
        <dbReference type="SAM" id="Phobius"/>
    </source>
</evidence>
<name>A0A819TES8_9BILA</name>
<evidence type="ECO:0000313" key="4">
    <source>
        <dbReference type="Proteomes" id="UP000663842"/>
    </source>
</evidence>
<keyword evidence="2" id="KW-0812">Transmembrane</keyword>
<dbReference type="EMBL" id="CAJOBF010003221">
    <property type="protein sequence ID" value="CAF4080430.1"/>
    <property type="molecule type" value="Genomic_DNA"/>
</dbReference>
<feature type="compositionally biased region" description="Basic and acidic residues" evidence="1">
    <location>
        <begin position="28"/>
        <end position="37"/>
    </location>
</feature>
<feature type="transmembrane region" description="Helical" evidence="2">
    <location>
        <begin position="86"/>
        <end position="107"/>
    </location>
</feature>
<accession>A0A819TES8</accession>
<organism evidence="3 4">
    <name type="scientific">Rotaria magnacalcarata</name>
    <dbReference type="NCBI Taxonomy" id="392030"/>
    <lineage>
        <taxon>Eukaryota</taxon>
        <taxon>Metazoa</taxon>
        <taxon>Spiralia</taxon>
        <taxon>Gnathifera</taxon>
        <taxon>Rotifera</taxon>
        <taxon>Eurotatoria</taxon>
        <taxon>Bdelloidea</taxon>
        <taxon>Philodinida</taxon>
        <taxon>Philodinidae</taxon>
        <taxon>Rotaria</taxon>
    </lineage>
</organism>
<feature type="region of interest" description="Disordered" evidence="1">
    <location>
        <begin position="1"/>
        <end position="37"/>
    </location>
</feature>
<gene>
    <name evidence="3" type="ORF">UXM345_LOCUS21026</name>
</gene>
<dbReference type="Proteomes" id="UP000663842">
    <property type="component" value="Unassembled WGS sequence"/>
</dbReference>
<reference evidence="3" key="1">
    <citation type="submission" date="2021-02" db="EMBL/GenBank/DDBJ databases">
        <authorList>
            <person name="Nowell W R."/>
        </authorList>
    </citation>
    <scope>NUCLEOTIDE SEQUENCE</scope>
</reference>
<comment type="caution">
    <text evidence="3">The sequence shown here is derived from an EMBL/GenBank/DDBJ whole genome shotgun (WGS) entry which is preliminary data.</text>
</comment>
<keyword evidence="2" id="KW-1133">Transmembrane helix</keyword>
<evidence type="ECO:0000313" key="3">
    <source>
        <dbReference type="EMBL" id="CAF4080430.1"/>
    </source>
</evidence>